<sequence length="122" mass="13658">MSEELNSESIKISLSEGITWADNYRKDRGIEEGKRKKVDGFLIPLETLKLVLDQDIQAVRAYNGINNYGEQTLIFVGAKWDPEKKIYVDVFRNDGLLTGGDVVYDGARPVPPYGDPDSPLNP</sequence>
<name>A0ABS1KIG4_9FLAO</name>
<evidence type="ECO:0000313" key="1">
    <source>
        <dbReference type="EMBL" id="MBL0739148.1"/>
    </source>
</evidence>
<keyword evidence="2" id="KW-1185">Reference proteome</keyword>
<dbReference type="Proteomes" id="UP000603728">
    <property type="component" value="Unassembled WGS sequence"/>
</dbReference>
<gene>
    <name evidence="1" type="ORF">JI750_19815</name>
</gene>
<reference evidence="1 2" key="1">
    <citation type="submission" date="2021-01" db="EMBL/GenBank/DDBJ databases">
        <title>Genome seq and assembly of Flavobacterium sp. GN10.</title>
        <authorList>
            <person name="Chhetri G."/>
        </authorList>
    </citation>
    <scope>NUCLEOTIDE SEQUENCE [LARGE SCALE GENOMIC DNA]</scope>
    <source>
        <strain evidence="1 2">GN10</strain>
    </source>
</reference>
<evidence type="ECO:0000313" key="2">
    <source>
        <dbReference type="Proteomes" id="UP000603728"/>
    </source>
</evidence>
<organism evidence="1 2">
    <name type="scientific">Flavobacterium tagetis</name>
    <dbReference type="NCBI Taxonomy" id="2801336"/>
    <lineage>
        <taxon>Bacteria</taxon>
        <taxon>Pseudomonadati</taxon>
        <taxon>Bacteroidota</taxon>
        <taxon>Flavobacteriia</taxon>
        <taxon>Flavobacteriales</taxon>
        <taxon>Flavobacteriaceae</taxon>
        <taxon>Flavobacterium</taxon>
    </lineage>
</organism>
<protein>
    <submittedName>
        <fullName evidence="1">Uncharacterized protein</fullName>
    </submittedName>
</protein>
<comment type="caution">
    <text evidence="1">The sequence shown here is derived from an EMBL/GenBank/DDBJ whole genome shotgun (WGS) entry which is preliminary data.</text>
</comment>
<dbReference type="RefSeq" id="WP_202006158.1">
    <property type="nucleotide sequence ID" value="NZ_JAERSF010000004.1"/>
</dbReference>
<accession>A0ABS1KIG4</accession>
<dbReference type="EMBL" id="JAERSF010000004">
    <property type="protein sequence ID" value="MBL0739148.1"/>
    <property type="molecule type" value="Genomic_DNA"/>
</dbReference>
<proteinExistence type="predicted"/>